<dbReference type="InterPro" id="IPR029062">
    <property type="entry name" value="Class_I_gatase-like"/>
</dbReference>
<evidence type="ECO:0000256" key="1">
    <source>
        <dbReference type="ARBA" id="ARBA00023015"/>
    </source>
</evidence>
<organism evidence="4 5">
    <name type="scientific">Puniceibacterium antarcticum</name>
    <dbReference type="NCBI Taxonomy" id="1206336"/>
    <lineage>
        <taxon>Bacteria</taxon>
        <taxon>Pseudomonadati</taxon>
        <taxon>Pseudomonadota</taxon>
        <taxon>Alphaproteobacteria</taxon>
        <taxon>Rhodobacterales</taxon>
        <taxon>Paracoccaceae</taxon>
        <taxon>Puniceibacterium</taxon>
    </lineage>
</organism>
<proteinExistence type="predicted"/>
<dbReference type="InterPro" id="IPR009057">
    <property type="entry name" value="Homeodomain-like_sf"/>
</dbReference>
<feature type="domain" description="HTH araC/xylS-type" evidence="3">
    <location>
        <begin position="221"/>
        <end position="297"/>
    </location>
</feature>
<protein>
    <recommendedName>
        <fullName evidence="3">HTH araC/xylS-type domain-containing protein</fullName>
    </recommendedName>
</protein>
<dbReference type="InterPro" id="IPR018060">
    <property type="entry name" value="HTH_AraC"/>
</dbReference>
<dbReference type="Gene3D" id="3.40.50.880">
    <property type="match status" value="1"/>
</dbReference>
<comment type="caution">
    <text evidence="4">The sequence shown here is derived from an EMBL/GenBank/DDBJ whole genome shotgun (WGS) entry which is preliminary data.</text>
</comment>
<dbReference type="GO" id="GO:0043565">
    <property type="term" value="F:sequence-specific DNA binding"/>
    <property type="evidence" value="ECO:0007669"/>
    <property type="project" value="InterPro"/>
</dbReference>
<dbReference type="SMART" id="SM00342">
    <property type="entry name" value="HTH_ARAC"/>
    <property type="match status" value="1"/>
</dbReference>
<keyword evidence="1" id="KW-0805">Transcription regulation</keyword>
<accession>A0A2G8R8G4</accession>
<dbReference type="Pfam" id="PF01965">
    <property type="entry name" value="DJ-1_PfpI"/>
    <property type="match status" value="1"/>
</dbReference>
<dbReference type="PANTHER" id="PTHR43130:SF3">
    <property type="entry name" value="HTH-TYPE TRANSCRIPTIONAL REGULATOR RV1931C"/>
    <property type="match status" value="1"/>
</dbReference>
<dbReference type="InterPro" id="IPR052158">
    <property type="entry name" value="INH-QAR"/>
</dbReference>
<dbReference type="SUPFAM" id="SSF46689">
    <property type="entry name" value="Homeodomain-like"/>
    <property type="match status" value="1"/>
</dbReference>
<dbReference type="EMBL" id="AWWI01000151">
    <property type="protein sequence ID" value="PIL17846.1"/>
    <property type="molecule type" value="Genomic_DNA"/>
</dbReference>
<evidence type="ECO:0000256" key="2">
    <source>
        <dbReference type="ARBA" id="ARBA00023163"/>
    </source>
</evidence>
<dbReference type="AlphaFoldDB" id="A0A2G8R8G4"/>
<name>A0A2G8R8G4_9RHOB</name>
<dbReference type="PANTHER" id="PTHR43130">
    <property type="entry name" value="ARAC-FAMILY TRANSCRIPTIONAL REGULATOR"/>
    <property type="match status" value="1"/>
</dbReference>
<dbReference type="GO" id="GO:0003700">
    <property type="term" value="F:DNA-binding transcription factor activity"/>
    <property type="evidence" value="ECO:0007669"/>
    <property type="project" value="InterPro"/>
</dbReference>
<evidence type="ECO:0000313" key="4">
    <source>
        <dbReference type="EMBL" id="PIL17846.1"/>
    </source>
</evidence>
<keyword evidence="2" id="KW-0804">Transcription</keyword>
<reference evidence="4 5" key="1">
    <citation type="submission" date="2013-09" db="EMBL/GenBank/DDBJ databases">
        <title>Genome sequencing of Phaeobacter antarcticus sp. nov. SM1211.</title>
        <authorList>
            <person name="Zhang X.-Y."/>
            <person name="Liu C."/>
            <person name="Chen X.-L."/>
            <person name="Xie B.-B."/>
            <person name="Qin Q.-L."/>
            <person name="Rong J.-C."/>
            <person name="Zhang Y.-Z."/>
        </authorList>
    </citation>
    <scope>NUCLEOTIDE SEQUENCE [LARGE SCALE GENOMIC DNA]</scope>
    <source>
        <strain evidence="4 5">SM1211</strain>
    </source>
</reference>
<sequence length="321" mass="35926">MTLKKLRVVMFPKSQVLDIAGPVSVFEAANAVLDKSIGYDVKLVSSSKTSMPTSGCISMDVHETYSSIEFSGLDTILVPGGSKGTPDAMRDTELREFIQEADRRRIRIASICTGSFILAESGILDGRKCTTHWSDLERFRKLFPHIEVLSDVIFHNEDHIWTSAGVSTGIDMSLEILARDFGNHTAKKVAQNLILYMARPGYVEQISDFISDLPSVQEKMQDLLVYIKTTPNLDHSVPSMAARCNMSTRNFTRKFKNNYGKSPAAMVREVRVERAEFYMEKTEYTLKRIANLAGFSSVDVMRHAIYAVRRDKIASHKAAVG</sequence>
<evidence type="ECO:0000259" key="3">
    <source>
        <dbReference type="PROSITE" id="PS01124"/>
    </source>
</evidence>
<evidence type="ECO:0000313" key="5">
    <source>
        <dbReference type="Proteomes" id="UP000231259"/>
    </source>
</evidence>
<dbReference type="Proteomes" id="UP000231259">
    <property type="component" value="Unassembled WGS sequence"/>
</dbReference>
<dbReference type="Gene3D" id="1.10.10.60">
    <property type="entry name" value="Homeodomain-like"/>
    <property type="match status" value="1"/>
</dbReference>
<gene>
    <name evidence="4" type="ORF">P775_22725</name>
</gene>
<dbReference type="PROSITE" id="PS01124">
    <property type="entry name" value="HTH_ARAC_FAMILY_2"/>
    <property type="match status" value="1"/>
</dbReference>
<keyword evidence="5" id="KW-1185">Reference proteome</keyword>
<dbReference type="RefSeq" id="WP_099912954.1">
    <property type="nucleotide sequence ID" value="NZ_AWWI01000151.1"/>
</dbReference>
<dbReference type="SUPFAM" id="SSF52317">
    <property type="entry name" value="Class I glutamine amidotransferase-like"/>
    <property type="match status" value="1"/>
</dbReference>
<dbReference type="OrthoDB" id="186587at2"/>
<dbReference type="Pfam" id="PF12833">
    <property type="entry name" value="HTH_18"/>
    <property type="match status" value="1"/>
</dbReference>
<dbReference type="CDD" id="cd03137">
    <property type="entry name" value="GATase1_AraC_1"/>
    <property type="match status" value="1"/>
</dbReference>
<dbReference type="InterPro" id="IPR002818">
    <property type="entry name" value="DJ-1/PfpI"/>
</dbReference>